<accession>A0A6A5Y9J4</accession>
<evidence type="ECO:0000313" key="3">
    <source>
        <dbReference type="Proteomes" id="UP000799778"/>
    </source>
</evidence>
<keyword evidence="3" id="KW-1185">Reference proteome</keyword>
<dbReference type="Proteomes" id="UP000799778">
    <property type="component" value="Unassembled WGS sequence"/>
</dbReference>
<sequence length="103" mass="10645">MSSRTSYSSSSTHDKGAYGQRSSSPRSTICTASPNTPFNHLQTTNIPPAYTCSSSASSIYANSASSTSRGSRYGNKPPVIHNGGGPSNDPNTSTSAGNAGYYQ</sequence>
<protein>
    <submittedName>
        <fullName evidence="2">Uncharacterized protein</fullName>
    </submittedName>
</protein>
<feature type="region of interest" description="Disordered" evidence="1">
    <location>
        <begin position="1"/>
        <end position="47"/>
    </location>
</feature>
<reference evidence="2" key="1">
    <citation type="journal article" date="2020" name="Stud. Mycol.">
        <title>101 Dothideomycetes genomes: a test case for predicting lifestyles and emergence of pathogens.</title>
        <authorList>
            <person name="Haridas S."/>
            <person name="Albert R."/>
            <person name="Binder M."/>
            <person name="Bloem J."/>
            <person name="Labutti K."/>
            <person name="Salamov A."/>
            <person name="Andreopoulos B."/>
            <person name="Baker S."/>
            <person name="Barry K."/>
            <person name="Bills G."/>
            <person name="Bluhm B."/>
            <person name="Cannon C."/>
            <person name="Castanera R."/>
            <person name="Culley D."/>
            <person name="Daum C."/>
            <person name="Ezra D."/>
            <person name="Gonzalez J."/>
            <person name="Henrissat B."/>
            <person name="Kuo A."/>
            <person name="Liang C."/>
            <person name="Lipzen A."/>
            <person name="Lutzoni F."/>
            <person name="Magnuson J."/>
            <person name="Mondo S."/>
            <person name="Nolan M."/>
            <person name="Ohm R."/>
            <person name="Pangilinan J."/>
            <person name="Park H.-J."/>
            <person name="Ramirez L."/>
            <person name="Alfaro M."/>
            <person name="Sun H."/>
            <person name="Tritt A."/>
            <person name="Yoshinaga Y."/>
            <person name="Zwiers L.-H."/>
            <person name="Turgeon B."/>
            <person name="Goodwin S."/>
            <person name="Spatafora J."/>
            <person name="Crous P."/>
            <person name="Grigoriev I."/>
        </authorList>
    </citation>
    <scope>NUCLEOTIDE SEQUENCE</scope>
    <source>
        <strain evidence="2">CBS 175.79</strain>
    </source>
</reference>
<dbReference type="RefSeq" id="XP_033390591.1">
    <property type="nucleotide sequence ID" value="XM_033525805.1"/>
</dbReference>
<organism evidence="2 3">
    <name type="scientific">Aaosphaeria arxii CBS 175.79</name>
    <dbReference type="NCBI Taxonomy" id="1450172"/>
    <lineage>
        <taxon>Eukaryota</taxon>
        <taxon>Fungi</taxon>
        <taxon>Dikarya</taxon>
        <taxon>Ascomycota</taxon>
        <taxon>Pezizomycotina</taxon>
        <taxon>Dothideomycetes</taxon>
        <taxon>Pleosporomycetidae</taxon>
        <taxon>Pleosporales</taxon>
        <taxon>Pleosporales incertae sedis</taxon>
        <taxon>Aaosphaeria</taxon>
    </lineage>
</organism>
<evidence type="ECO:0000313" key="2">
    <source>
        <dbReference type="EMBL" id="KAF2022252.1"/>
    </source>
</evidence>
<dbReference type="EMBL" id="ML978066">
    <property type="protein sequence ID" value="KAF2022252.1"/>
    <property type="molecule type" value="Genomic_DNA"/>
</dbReference>
<feature type="region of interest" description="Disordered" evidence="1">
    <location>
        <begin position="61"/>
        <end position="103"/>
    </location>
</feature>
<dbReference type="GeneID" id="54283202"/>
<name>A0A6A5Y9J4_9PLEO</name>
<gene>
    <name evidence="2" type="ORF">BU24DRAFT_40737</name>
</gene>
<dbReference type="AlphaFoldDB" id="A0A6A5Y9J4"/>
<feature type="compositionally biased region" description="Polar residues" evidence="1">
    <location>
        <begin position="88"/>
        <end position="97"/>
    </location>
</feature>
<feature type="compositionally biased region" description="Polar residues" evidence="1">
    <location>
        <begin position="20"/>
        <end position="46"/>
    </location>
</feature>
<feature type="compositionally biased region" description="Low complexity" evidence="1">
    <location>
        <begin position="1"/>
        <end position="11"/>
    </location>
</feature>
<evidence type="ECO:0000256" key="1">
    <source>
        <dbReference type="SAM" id="MobiDB-lite"/>
    </source>
</evidence>
<dbReference type="OrthoDB" id="3795030at2759"/>
<proteinExistence type="predicted"/>